<proteinExistence type="predicted"/>
<feature type="transmembrane region" description="Helical" evidence="1">
    <location>
        <begin position="20"/>
        <end position="45"/>
    </location>
</feature>
<keyword evidence="1" id="KW-0472">Membrane</keyword>
<dbReference type="RefSeq" id="WP_155341350.1">
    <property type="nucleotide sequence ID" value="NZ_BAAABN010000014.1"/>
</dbReference>
<name>A0A5M3W8D4_9ACTN</name>
<keyword evidence="1" id="KW-1133">Transmembrane helix</keyword>
<comment type="caution">
    <text evidence="2">The sequence shown here is derived from an EMBL/GenBank/DDBJ whole genome shotgun (WGS) entry which is preliminary data.</text>
</comment>
<protein>
    <recommendedName>
        <fullName evidence="4">DUF4190 domain-containing protein</fullName>
    </recommendedName>
</protein>
<organism evidence="2 3">
    <name type="scientific">Acrocarpospora corrugata</name>
    <dbReference type="NCBI Taxonomy" id="35763"/>
    <lineage>
        <taxon>Bacteria</taxon>
        <taxon>Bacillati</taxon>
        <taxon>Actinomycetota</taxon>
        <taxon>Actinomycetes</taxon>
        <taxon>Streptosporangiales</taxon>
        <taxon>Streptosporangiaceae</taxon>
        <taxon>Acrocarpospora</taxon>
    </lineage>
</organism>
<accession>A0A5M3W8D4</accession>
<evidence type="ECO:0000256" key="1">
    <source>
        <dbReference type="SAM" id="Phobius"/>
    </source>
</evidence>
<dbReference type="OrthoDB" id="3537392at2"/>
<dbReference type="EMBL" id="BLAD01000098">
    <property type="protein sequence ID" value="GES05337.1"/>
    <property type="molecule type" value="Genomic_DNA"/>
</dbReference>
<keyword evidence="3" id="KW-1185">Reference proteome</keyword>
<evidence type="ECO:0000313" key="3">
    <source>
        <dbReference type="Proteomes" id="UP000334990"/>
    </source>
</evidence>
<reference evidence="2 3" key="1">
    <citation type="submission" date="2019-10" db="EMBL/GenBank/DDBJ databases">
        <title>Whole genome shotgun sequence of Acrocarpospora corrugata NBRC 13972.</title>
        <authorList>
            <person name="Ichikawa N."/>
            <person name="Kimura A."/>
            <person name="Kitahashi Y."/>
            <person name="Komaki H."/>
            <person name="Oguchi A."/>
        </authorList>
    </citation>
    <scope>NUCLEOTIDE SEQUENCE [LARGE SCALE GENOMIC DNA]</scope>
    <source>
        <strain evidence="2 3">NBRC 13972</strain>
    </source>
</reference>
<gene>
    <name evidence="2" type="ORF">Acor_74050</name>
</gene>
<evidence type="ECO:0008006" key="4">
    <source>
        <dbReference type="Google" id="ProtNLM"/>
    </source>
</evidence>
<dbReference type="AlphaFoldDB" id="A0A5M3W8D4"/>
<evidence type="ECO:0000313" key="2">
    <source>
        <dbReference type="EMBL" id="GES05337.1"/>
    </source>
</evidence>
<keyword evidence="1" id="KW-0812">Transmembrane</keyword>
<feature type="transmembrane region" description="Helical" evidence="1">
    <location>
        <begin position="66"/>
        <end position="87"/>
    </location>
</feature>
<sequence>MTTPLQVSTPELGGRRALTLALMALIFTFMLPAAGVALSVFGFVVGVRDARLLGRAKQRTGMAAGAIVISVIAFLLGLVTTVVQVYLSAELTAYTECRKGAGTVTAQQECTEALRKALESKLGVPWPADMPLPG</sequence>
<dbReference type="Proteomes" id="UP000334990">
    <property type="component" value="Unassembled WGS sequence"/>
</dbReference>